<dbReference type="PANTHER" id="PTHR46599">
    <property type="entry name" value="PIGGYBAC TRANSPOSABLE ELEMENT-DERIVED PROTEIN 4"/>
    <property type="match status" value="1"/>
</dbReference>
<dbReference type="InterPro" id="IPR029526">
    <property type="entry name" value="PGBD"/>
</dbReference>
<proteinExistence type="predicted"/>
<evidence type="ECO:0000313" key="3">
    <source>
        <dbReference type="Proteomes" id="UP001652625"/>
    </source>
</evidence>
<evidence type="ECO:0000256" key="1">
    <source>
        <dbReference type="SAM" id="MobiDB-lite"/>
    </source>
</evidence>
<organism evidence="3 4">
    <name type="scientific">Hydra vulgaris</name>
    <name type="common">Hydra</name>
    <name type="synonym">Hydra attenuata</name>
    <dbReference type="NCBI Taxonomy" id="6087"/>
    <lineage>
        <taxon>Eukaryota</taxon>
        <taxon>Metazoa</taxon>
        <taxon>Cnidaria</taxon>
        <taxon>Hydrozoa</taxon>
        <taxon>Hydroidolina</taxon>
        <taxon>Anthoathecata</taxon>
        <taxon>Aplanulata</taxon>
        <taxon>Hydridae</taxon>
        <taxon>Hydra</taxon>
    </lineage>
</organism>
<feature type="region of interest" description="Disordered" evidence="1">
    <location>
        <begin position="22"/>
        <end position="61"/>
    </location>
</feature>
<keyword evidence="3" id="KW-1185">Reference proteome</keyword>
<feature type="compositionally biased region" description="Low complexity" evidence="1">
    <location>
        <begin position="48"/>
        <end position="57"/>
    </location>
</feature>
<evidence type="ECO:0000313" key="5">
    <source>
        <dbReference type="RefSeq" id="XP_065642378.1"/>
    </source>
</evidence>
<feature type="domain" description="PiggyBac transposable element-derived protein" evidence="2">
    <location>
        <begin position="196"/>
        <end position="541"/>
    </location>
</feature>
<evidence type="ECO:0000259" key="2">
    <source>
        <dbReference type="Pfam" id="PF13843"/>
    </source>
</evidence>
<reference evidence="3 4" key="1">
    <citation type="submission" date="2025-05" db="UniProtKB">
        <authorList>
            <consortium name="RefSeq"/>
        </authorList>
    </citation>
    <scope>NUCLEOTIDE SEQUENCE [LARGE SCALE GENOMIC DNA]</scope>
</reference>
<feature type="compositionally biased region" description="Acidic residues" evidence="1">
    <location>
        <begin position="31"/>
        <end position="47"/>
    </location>
</feature>
<dbReference type="Pfam" id="PF13843">
    <property type="entry name" value="DDE_Tnp_1_7"/>
    <property type="match status" value="1"/>
</dbReference>
<dbReference type="Proteomes" id="UP001652625">
    <property type="component" value="Chromosome 01"/>
</dbReference>
<accession>A0ABM4B0U6</accession>
<dbReference type="GeneID" id="136074008"/>
<dbReference type="RefSeq" id="XP_065642378.1">
    <property type="nucleotide sequence ID" value="XM_065786306.1"/>
</dbReference>
<evidence type="ECO:0000313" key="4">
    <source>
        <dbReference type="RefSeq" id="XP_065642377.1"/>
    </source>
</evidence>
<sequence>MTENKKRVCIRYTAEQAQELLFASLDRDPSSEEELTSDDDEEEEEVVEVTTDSSEYTESSDDADFQVDTPAISKAENRSTPVLGARRCRTRGGVRGTSSIYGLNSQRRISYANQVLDRGNIHNDRVEEISPGKTNEIVETEVEFCSTTNVYKCPKSNEIWQKQKLNNSKKFAAQNVMKLKPGLTPYAIRMTNSINDAFQLFFTPKIFKIVLTNSNKEGEIVFKEKWAPISEDELNGFLGLLFLAGVYRSAGEATEELWDISDGRQIFRSVMSRERFHTISRVLRFDDKATRLLKRNNDKFAPIREVFDVWVQTLSNSFRPYENVTVDEQLVPFRGRCSFRQYIKSKPAKYGLKQWLLCDSSTSYVLNAQIYTGRIHGEGPERNQGQRVVHDLVEVIKGSGRNVTMDNFFTSVTLAKELLEKKLSLVGTMRKNKKEIPTEFLPARTREVYSSLFGHQEQLTLVSYVPKKGKSVILLSSNHRDAELSNRPDKKPQIILDYNSTKGGVDTLDQMVSTFSTKRMTRRWPMVIFYNILDISAVNAFVIWMHLNPTWNKQKTHCRRLFLKELGKSLVANQLHSRLLLSNLSLKLHDSICESLENISSQNVELSSSMSFNDPQNNTKWSNDENKAKYNSNFSVKRKRGRCKLCVRSLDKKVRSTCDKCNNFVCCTHSKILCEHCAK</sequence>
<name>A0ABM4B0U6_HYDVU</name>
<dbReference type="PANTHER" id="PTHR46599:SF6">
    <property type="entry name" value="DUAL SPECIFICITY PHOSPHATASE 26"/>
    <property type="match status" value="1"/>
</dbReference>
<protein>
    <submittedName>
        <fullName evidence="4 5">PiggyBac transposable element-derived protein 4-like</fullName>
    </submittedName>
</protein>
<gene>
    <name evidence="4" type="primary">LOC136074008</name>
    <name evidence="5" type="synonym">LOC136074009</name>
</gene>
<dbReference type="RefSeq" id="XP_065642377.1">
    <property type="nucleotide sequence ID" value="XM_065786305.1"/>
</dbReference>